<sequence>MPYVLWTSDRCEQIILATMTTAKKATAKKSVKTSRSKTSSKKTSSSKKSNPCWPGFEPTPGKTPGTKGSCEPEPGKHSKATKRATQKAAAASKLEKQGKPNPHRKAA</sequence>
<comment type="caution">
    <text evidence="2">The sequence shown here is derived from an EMBL/GenBank/DDBJ whole genome shotgun (WGS) entry which is preliminary data.</text>
</comment>
<organism evidence="2 3">
    <name type="scientific">Tunturiibacter lichenicola</name>
    <dbReference type="NCBI Taxonomy" id="2051959"/>
    <lineage>
        <taxon>Bacteria</taxon>
        <taxon>Pseudomonadati</taxon>
        <taxon>Acidobacteriota</taxon>
        <taxon>Terriglobia</taxon>
        <taxon>Terriglobales</taxon>
        <taxon>Acidobacteriaceae</taxon>
        <taxon>Tunturiibacter</taxon>
    </lineage>
</organism>
<proteinExistence type="predicted"/>
<feature type="compositionally biased region" description="Basic residues" evidence="1">
    <location>
        <begin position="25"/>
        <end position="40"/>
    </location>
</feature>
<accession>A0A852VH73</accession>
<protein>
    <submittedName>
        <fullName evidence="2">Uncharacterized protein</fullName>
    </submittedName>
</protein>
<dbReference type="Proteomes" id="UP000564385">
    <property type="component" value="Unassembled WGS sequence"/>
</dbReference>
<gene>
    <name evidence="2" type="ORF">HDF08_004272</name>
</gene>
<dbReference type="EMBL" id="JACCCU010000003">
    <property type="protein sequence ID" value="NYF92153.1"/>
    <property type="molecule type" value="Genomic_DNA"/>
</dbReference>
<dbReference type="AlphaFoldDB" id="A0A852VH73"/>
<reference evidence="2 3" key="1">
    <citation type="submission" date="2020-07" db="EMBL/GenBank/DDBJ databases">
        <title>Genomic Encyclopedia of Type Strains, Phase IV (KMG-V): Genome sequencing to study the core and pangenomes of soil and plant-associated prokaryotes.</title>
        <authorList>
            <person name="Whitman W."/>
        </authorList>
    </citation>
    <scope>NUCLEOTIDE SEQUENCE [LARGE SCALE GENOMIC DNA]</scope>
    <source>
        <strain evidence="2 3">M8UP22</strain>
    </source>
</reference>
<evidence type="ECO:0000313" key="3">
    <source>
        <dbReference type="Proteomes" id="UP000564385"/>
    </source>
</evidence>
<evidence type="ECO:0000256" key="1">
    <source>
        <dbReference type="SAM" id="MobiDB-lite"/>
    </source>
</evidence>
<feature type="region of interest" description="Disordered" evidence="1">
    <location>
        <begin position="21"/>
        <end position="107"/>
    </location>
</feature>
<evidence type="ECO:0000313" key="2">
    <source>
        <dbReference type="EMBL" id="NYF92153.1"/>
    </source>
</evidence>
<name>A0A852VH73_9BACT</name>